<keyword evidence="3" id="KW-0812">Transmembrane</keyword>
<evidence type="ECO:0000256" key="1">
    <source>
        <dbReference type="ARBA" id="ARBA00022801"/>
    </source>
</evidence>
<comment type="caution">
    <text evidence="5">The sequence shown here is derived from an EMBL/GenBank/DDBJ whole genome shotgun (WGS) entry which is preliminary data.</text>
</comment>
<dbReference type="EMBL" id="RXNS01000016">
    <property type="protein sequence ID" value="RTR00505.1"/>
    <property type="molecule type" value="Genomic_DNA"/>
</dbReference>
<accession>A0A431V063</accession>
<dbReference type="Pfam" id="PF00672">
    <property type="entry name" value="HAMP"/>
    <property type="match status" value="1"/>
</dbReference>
<dbReference type="Gene3D" id="6.10.340.10">
    <property type="match status" value="1"/>
</dbReference>
<sequence length="694" mass="77844">MANSWGLRSKSTLTLLIACLLALVPALLIGWQAIDDVRRHFAGGYAEQYTLLHMQKIHTPVSRELALSRRLADSVVTREWLLDPDDPDKRERFFREAEGFRWQFSGDAYFVVRDATGDYYYNDATAPLSRLPRYRLSPADPDDAWYFSTMDSTGAYDINVNLDEKLGLAKVWINVKVKHDGHTLGLAGGGLDLGRFLDRFLRDDTPGLTPMIVNPRGFLQAHPERRRLAFNSGSGALEANEAQHLPSMLGDEAQRERLASAMQAAMRRPGQVHSLEATLEGAPRLLSIGYIPELEWLMVTALDLDAAPILDNRWLWSLVVALSLILVILMAGFAFGIERLILGPLRRLQQSARAMAGGDYDHALPTERDDEIGELSRDFTHMARQVERHTQDLEDKVRQRTRDLEQANAEMVRARRQIDASLEYASIIQRAILPSRQLQDHLPRHHAVMWRPRDMVGGDFYVFRATQRGWLMGVIDCAGHGVPGSLMTMLARAIIDNAILHVGADDPAAILNETDRQNRSTLHKDTLPRSIATNMDMGLVWVDPAAGRLTFAGAKMSLYASDGDHLEVHAGGKRALGHKRAMTYENQEMPLHRGWTYTLATDGFLDQAGGEHGFGFGHTRFEAMLRRHAREPLAHQVEAFGEALDRYRGDLPQRDDITLLSFRFDDEVPTAPNASGASSTCPERPVHQEVSWTC</sequence>
<feature type="transmembrane region" description="Helical" evidence="3">
    <location>
        <begin position="314"/>
        <end position="337"/>
    </location>
</feature>
<dbReference type="PANTHER" id="PTHR43156">
    <property type="entry name" value="STAGE II SPORULATION PROTEIN E-RELATED"/>
    <property type="match status" value="1"/>
</dbReference>
<dbReference type="PROSITE" id="PS50885">
    <property type="entry name" value="HAMP"/>
    <property type="match status" value="1"/>
</dbReference>
<dbReference type="SMART" id="SM00331">
    <property type="entry name" value="PP2C_SIG"/>
    <property type="match status" value="1"/>
</dbReference>
<dbReference type="CDD" id="cd06225">
    <property type="entry name" value="HAMP"/>
    <property type="match status" value="1"/>
</dbReference>
<keyword evidence="1" id="KW-0378">Hydrolase</keyword>
<dbReference type="InterPro" id="IPR003660">
    <property type="entry name" value="HAMP_dom"/>
</dbReference>
<dbReference type="InterPro" id="IPR052016">
    <property type="entry name" value="Bact_Sigma-Reg"/>
</dbReference>
<dbReference type="GO" id="GO:0016791">
    <property type="term" value="F:phosphatase activity"/>
    <property type="evidence" value="ECO:0007669"/>
    <property type="project" value="TreeGrafter"/>
</dbReference>
<feature type="domain" description="HAMP" evidence="4">
    <location>
        <begin position="339"/>
        <end position="391"/>
    </location>
</feature>
<dbReference type="InterPro" id="IPR036457">
    <property type="entry name" value="PPM-type-like_dom_sf"/>
</dbReference>
<dbReference type="OrthoDB" id="5496380at2"/>
<keyword evidence="2" id="KW-0175">Coiled coil</keyword>
<protein>
    <submittedName>
        <fullName evidence="5">HAMP domain-containing protein</fullName>
    </submittedName>
</protein>
<evidence type="ECO:0000256" key="3">
    <source>
        <dbReference type="SAM" id="Phobius"/>
    </source>
</evidence>
<dbReference type="PANTHER" id="PTHR43156:SF9">
    <property type="entry name" value="HAMP DOMAIN-CONTAINING PROTEIN"/>
    <property type="match status" value="1"/>
</dbReference>
<name>A0A431V063_9GAMM</name>
<feature type="coiled-coil region" evidence="2">
    <location>
        <begin position="390"/>
        <end position="424"/>
    </location>
</feature>
<gene>
    <name evidence="5" type="ORF">EKG36_16005</name>
</gene>
<dbReference type="GO" id="GO:0007165">
    <property type="term" value="P:signal transduction"/>
    <property type="evidence" value="ECO:0007669"/>
    <property type="project" value="InterPro"/>
</dbReference>
<evidence type="ECO:0000256" key="2">
    <source>
        <dbReference type="SAM" id="Coils"/>
    </source>
</evidence>
<organism evidence="5 6">
    <name type="scientific">Halomonas nitroreducens</name>
    <dbReference type="NCBI Taxonomy" id="447425"/>
    <lineage>
        <taxon>Bacteria</taxon>
        <taxon>Pseudomonadati</taxon>
        <taxon>Pseudomonadota</taxon>
        <taxon>Gammaproteobacteria</taxon>
        <taxon>Oceanospirillales</taxon>
        <taxon>Halomonadaceae</taxon>
        <taxon>Halomonas</taxon>
    </lineage>
</organism>
<dbReference type="Gene3D" id="3.60.40.10">
    <property type="entry name" value="PPM-type phosphatase domain"/>
    <property type="match status" value="1"/>
</dbReference>
<dbReference type="SMART" id="SM00304">
    <property type="entry name" value="HAMP"/>
    <property type="match status" value="1"/>
</dbReference>
<evidence type="ECO:0000313" key="5">
    <source>
        <dbReference type="EMBL" id="RTR00505.1"/>
    </source>
</evidence>
<keyword evidence="3" id="KW-0472">Membrane</keyword>
<dbReference type="GO" id="GO:0016020">
    <property type="term" value="C:membrane"/>
    <property type="evidence" value="ECO:0007669"/>
    <property type="project" value="InterPro"/>
</dbReference>
<dbReference type="NCBIfam" id="NF038263">
    <property type="entry name" value="prot_phos_SiaA"/>
    <property type="match status" value="1"/>
</dbReference>
<dbReference type="Proteomes" id="UP000267400">
    <property type="component" value="Unassembled WGS sequence"/>
</dbReference>
<proteinExistence type="predicted"/>
<evidence type="ECO:0000313" key="6">
    <source>
        <dbReference type="Proteomes" id="UP000267400"/>
    </source>
</evidence>
<dbReference type="SUPFAM" id="SSF158472">
    <property type="entry name" value="HAMP domain-like"/>
    <property type="match status" value="1"/>
</dbReference>
<dbReference type="InterPro" id="IPR001932">
    <property type="entry name" value="PPM-type_phosphatase-like_dom"/>
</dbReference>
<keyword evidence="6" id="KW-1185">Reference proteome</keyword>
<dbReference type="AlphaFoldDB" id="A0A431V063"/>
<keyword evidence="3" id="KW-1133">Transmembrane helix</keyword>
<reference evidence="5 6" key="1">
    <citation type="submission" date="2018-12" db="EMBL/GenBank/DDBJ databases">
        <authorList>
            <person name="Yu L."/>
        </authorList>
    </citation>
    <scope>NUCLEOTIDE SEQUENCE [LARGE SCALE GENOMIC DNA]</scope>
    <source>
        <strain evidence="5 6">11S</strain>
    </source>
</reference>
<evidence type="ECO:0000259" key="4">
    <source>
        <dbReference type="PROSITE" id="PS50885"/>
    </source>
</evidence>
<dbReference type="Pfam" id="PF07228">
    <property type="entry name" value="SpoIIE"/>
    <property type="match status" value="1"/>
</dbReference>
<dbReference type="RefSeq" id="WP_126485897.1">
    <property type="nucleotide sequence ID" value="NZ_RXNS01000016.1"/>
</dbReference>